<organism evidence="1 2">
    <name type="scientific">Leptospira interrogans serovar Copenhageni str. LT2050</name>
    <dbReference type="NCBI Taxonomy" id="1001598"/>
    <lineage>
        <taxon>Bacteria</taxon>
        <taxon>Pseudomonadati</taxon>
        <taxon>Spirochaetota</taxon>
        <taxon>Spirochaetia</taxon>
        <taxon>Leptospirales</taxon>
        <taxon>Leptospiraceae</taxon>
        <taxon>Leptospira</taxon>
    </lineage>
</organism>
<evidence type="ECO:0000313" key="2">
    <source>
        <dbReference type="Proteomes" id="UP000011778"/>
    </source>
</evidence>
<dbReference type="Proteomes" id="UP000011778">
    <property type="component" value="Unassembled WGS sequence"/>
</dbReference>
<sequence length="175" mass="20393">MYDHMFGVFLEYELQDVFRVFVQLDAEELELTDTVVFSFDVGFFQLHVDVHKKFLRRMCSANDIVIEGDYHDQTGVQLRTFGIISHPFRVGAIHVIFEVIDVQQYPVGIFLATEQRKLALGINFHLDDVEVGVPEMLWTYVCGLVPNSRSIVVKRYYNQVQGFELLQTLRFYSDT</sequence>
<protein>
    <submittedName>
        <fullName evidence="1">Uncharacterized protein</fullName>
    </submittedName>
</protein>
<proteinExistence type="predicted"/>
<dbReference type="EMBL" id="AFMD02000512">
    <property type="protein sequence ID" value="EMG19452.1"/>
    <property type="molecule type" value="Genomic_DNA"/>
</dbReference>
<dbReference type="AlphaFoldDB" id="M3IFF7"/>
<accession>M3IFF7</accession>
<name>M3IFF7_LEPIT</name>
<reference evidence="1 2" key="1">
    <citation type="submission" date="2013-02" db="EMBL/GenBank/DDBJ databases">
        <authorList>
            <person name="Harkins D.M."/>
            <person name="Durkin A.S."/>
            <person name="Brinkac L.M."/>
            <person name="Haft D.H."/>
            <person name="Selengut J.D."/>
            <person name="Sanka R."/>
            <person name="DePew J."/>
            <person name="Purushe J."/>
            <person name="Tulsiani S.M."/>
            <person name="Graham G.C."/>
            <person name="Burns M.-A."/>
            <person name="Dohnt M.F."/>
            <person name="Smythe L.D."/>
            <person name="McKay D.B."/>
            <person name="Craig S.B."/>
            <person name="Vinetz J.M."/>
            <person name="Sutton G.G."/>
            <person name="Nierman W.C."/>
            <person name="Fouts D.E."/>
        </authorList>
    </citation>
    <scope>NUCLEOTIDE SEQUENCE [LARGE SCALE GENOMIC DNA]</scope>
    <source>
        <strain evidence="1 2">LT2050</strain>
    </source>
</reference>
<gene>
    <name evidence="1" type="ORF">LEP1GSC150_0292</name>
</gene>
<comment type="caution">
    <text evidence="1">The sequence shown here is derived from an EMBL/GenBank/DDBJ whole genome shotgun (WGS) entry which is preliminary data.</text>
</comment>
<evidence type="ECO:0000313" key="1">
    <source>
        <dbReference type="EMBL" id="EMG19452.1"/>
    </source>
</evidence>